<dbReference type="InterPro" id="IPR017853">
    <property type="entry name" value="GH"/>
</dbReference>
<keyword evidence="9 10" id="KW-0961">Cell wall biogenesis/degradation</keyword>
<evidence type="ECO:0000256" key="2">
    <source>
        <dbReference type="ARBA" id="ARBA00022490"/>
    </source>
</evidence>
<accession>A0A0S3AJB5</accession>
<evidence type="ECO:0000256" key="10">
    <source>
        <dbReference type="HAMAP-Rule" id="MF_00364"/>
    </source>
</evidence>
<feature type="binding site" evidence="10">
    <location>
        <begin position="168"/>
        <end position="169"/>
    </location>
    <ligand>
        <name>substrate</name>
    </ligand>
</feature>
<dbReference type="Proteomes" id="UP000182882">
    <property type="component" value="Unassembled WGS sequence"/>
</dbReference>
<dbReference type="NCBIfam" id="NF003740">
    <property type="entry name" value="PRK05337.1"/>
    <property type="match status" value="1"/>
</dbReference>
<evidence type="ECO:0000256" key="8">
    <source>
        <dbReference type="ARBA" id="ARBA00023306"/>
    </source>
</evidence>
<keyword evidence="5 10" id="KW-0133">Cell shape</keyword>
<evidence type="ECO:0000313" key="15">
    <source>
        <dbReference type="Proteomes" id="UP000244110"/>
    </source>
</evidence>
<sequence>MPLGPVMLDISGTQLSEDEIKRLLHPLTGGVILFTRNYVNHRQLTELTQQIHALRSPHLLIAVDHEGGRVQRFRENFTKLPAMRELGKIWDKQSSRARHLAKQVGFVLAAELNVCGIDFSFTPVLDLDYGKNSVIGDRAFHHEADVVSDLAYNLMLGLKKGGMPAIVKHFPGHGYIQTDSHLEKSIDPRRYTEIEADDLVPFQHMIDSGVAGVMPAHIIYSEIDSKPAGFSRIWLQNILRKELQFEGCIFSDDLSMRGAGDYLESMPSRAQAALDAGCDMILICNNPAGVDEVLHGLRWEMSATSLSRLARLHARNNTGSIIKLRENGEYVQAVREISIIGCESGELPLQ</sequence>
<dbReference type="RefSeq" id="WP_062558846.1">
    <property type="nucleotide sequence ID" value="NZ_CP013341.1"/>
</dbReference>
<feature type="binding site" evidence="10">
    <location>
        <position position="138"/>
    </location>
    <ligand>
        <name>substrate</name>
    </ligand>
</feature>
<dbReference type="PROSITE" id="PS00775">
    <property type="entry name" value="GLYCOSYL_HYDROL_F3"/>
    <property type="match status" value="1"/>
</dbReference>
<protein>
    <recommendedName>
        <fullName evidence="10">Beta-hexosaminidase</fullName>
        <ecNumber evidence="10">3.2.1.52</ecNumber>
    </recommendedName>
    <alternativeName>
        <fullName evidence="10">Beta-N-acetylhexosaminidase</fullName>
    </alternativeName>
    <alternativeName>
        <fullName evidence="10">N-acetyl-beta-glucosaminidase</fullName>
    </alternativeName>
</protein>
<feature type="domain" description="Glycoside hydrolase family 3 N-terminal" evidence="11">
    <location>
        <begin position="14"/>
        <end position="302"/>
    </location>
</feature>
<keyword evidence="7 10" id="KW-0326">Glycosidase</keyword>
<reference evidence="12 15" key="3">
    <citation type="submission" date="2018-04" db="EMBL/GenBank/DDBJ databases">
        <title>Active sludge and wastewater microbial communities from Klosterneuburg, Austria.</title>
        <authorList>
            <person name="Wagner M."/>
        </authorList>
    </citation>
    <scope>NUCLEOTIDE SEQUENCE [LARGE SCALE GENOMIC DNA]</scope>
    <source>
        <strain evidence="12 15">Nm4</strain>
    </source>
</reference>
<evidence type="ECO:0000313" key="12">
    <source>
        <dbReference type="EMBL" id="PTQ81961.1"/>
    </source>
</evidence>
<dbReference type="GO" id="GO:0051301">
    <property type="term" value="P:cell division"/>
    <property type="evidence" value="ECO:0007669"/>
    <property type="project" value="UniProtKB-KW"/>
</dbReference>
<comment type="function">
    <text evidence="10">Plays a role in peptidoglycan recycling by cleaving the terminal beta-1,4-linked N-acetylglucosamine (GlcNAc) from peptide-linked peptidoglycan fragments, giving rise to free GlcNAc, anhydro-N-acetylmuramic acid and anhydro-N-acetylmuramic acid-linked peptides.</text>
</comment>
<dbReference type="GO" id="GO:0008360">
    <property type="term" value="P:regulation of cell shape"/>
    <property type="evidence" value="ECO:0007669"/>
    <property type="project" value="UniProtKB-KW"/>
</dbReference>
<evidence type="ECO:0000313" key="13">
    <source>
        <dbReference type="EMBL" id="SDU06414.1"/>
    </source>
</evidence>
<dbReference type="InterPro" id="IPR036962">
    <property type="entry name" value="Glyco_hydro_3_N_sf"/>
</dbReference>
<dbReference type="GO" id="GO:0005737">
    <property type="term" value="C:cytoplasm"/>
    <property type="evidence" value="ECO:0007669"/>
    <property type="project" value="UniProtKB-SubCell"/>
</dbReference>
<comment type="catalytic activity">
    <reaction evidence="1 10">
        <text>Hydrolysis of terminal non-reducing N-acetyl-D-hexosamine residues in N-acetyl-beta-D-hexosaminides.</text>
        <dbReference type="EC" id="3.2.1.52"/>
    </reaction>
</comment>
<dbReference type="Pfam" id="PF00933">
    <property type="entry name" value="Glyco_hydro_3"/>
    <property type="match status" value="1"/>
</dbReference>
<evidence type="ECO:0000256" key="5">
    <source>
        <dbReference type="ARBA" id="ARBA00022960"/>
    </source>
</evidence>
<evidence type="ECO:0000256" key="9">
    <source>
        <dbReference type="ARBA" id="ARBA00023316"/>
    </source>
</evidence>
<comment type="similarity">
    <text evidence="10">Belongs to the glycosyl hydrolase 3 family. NagZ subfamily.</text>
</comment>
<feature type="site" description="Important for catalytic activity" evidence="10">
    <location>
        <position position="179"/>
    </location>
</feature>
<dbReference type="UniPathway" id="UPA00544"/>
<evidence type="ECO:0000313" key="14">
    <source>
        <dbReference type="Proteomes" id="UP000182882"/>
    </source>
</evidence>
<keyword evidence="4 10" id="KW-0378">Hydrolase</keyword>
<dbReference type="KEGG" id="nur:ATY38_08015"/>
<evidence type="ECO:0000256" key="3">
    <source>
        <dbReference type="ARBA" id="ARBA00022618"/>
    </source>
</evidence>
<keyword evidence="8 10" id="KW-0131">Cell cycle</keyword>
<evidence type="ECO:0000259" key="11">
    <source>
        <dbReference type="Pfam" id="PF00933"/>
    </source>
</evidence>
<dbReference type="EMBL" id="QAOL01000029">
    <property type="protein sequence ID" value="PTQ81961.1"/>
    <property type="molecule type" value="Genomic_DNA"/>
</dbReference>
<organism evidence="12 15">
    <name type="scientific">Nitrosomonas ureae</name>
    <dbReference type="NCBI Taxonomy" id="44577"/>
    <lineage>
        <taxon>Bacteria</taxon>
        <taxon>Pseudomonadati</taxon>
        <taxon>Pseudomonadota</taxon>
        <taxon>Betaproteobacteria</taxon>
        <taxon>Nitrosomonadales</taxon>
        <taxon>Nitrosomonadaceae</taxon>
        <taxon>Nitrosomonas</taxon>
    </lineage>
</organism>
<dbReference type="InterPro" id="IPR019800">
    <property type="entry name" value="Glyco_hydro_3_AS"/>
</dbReference>
<dbReference type="GO" id="GO:0005975">
    <property type="term" value="P:carbohydrate metabolic process"/>
    <property type="evidence" value="ECO:0007669"/>
    <property type="project" value="InterPro"/>
</dbReference>
<gene>
    <name evidence="10" type="primary">nagZ</name>
    <name evidence="12" type="ORF">C8R28_102928</name>
    <name evidence="13" type="ORF">SAMN05216406_12114</name>
</gene>
<keyword evidence="14" id="KW-1185">Reference proteome</keyword>
<dbReference type="InterPro" id="IPR050226">
    <property type="entry name" value="NagZ_Beta-hexosaminidase"/>
</dbReference>
<reference evidence="14" key="2">
    <citation type="submission" date="2016-10" db="EMBL/GenBank/DDBJ databases">
        <authorList>
            <person name="Varghese N."/>
            <person name="Submissions S."/>
        </authorList>
    </citation>
    <scope>NUCLEOTIDE SEQUENCE [LARGE SCALE GENOMIC DNA]</scope>
    <source>
        <strain evidence="14">Nm10</strain>
    </source>
</reference>
<dbReference type="Proteomes" id="UP000244110">
    <property type="component" value="Unassembled WGS sequence"/>
</dbReference>
<evidence type="ECO:0000256" key="7">
    <source>
        <dbReference type="ARBA" id="ARBA00023295"/>
    </source>
</evidence>
<feature type="active site" description="Nucleophile" evidence="10">
    <location>
        <position position="252"/>
    </location>
</feature>
<dbReference type="GO" id="GO:0004563">
    <property type="term" value="F:beta-N-acetylhexosaminidase activity"/>
    <property type="evidence" value="ECO:0007669"/>
    <property type="project" value="UniProtKB-UniRule"/>
</dbReference>
<dbReference type="InterPro" id="IPR022956">
    <property type="entry name" value="Beta_hexosaminidase_bac"/>
</dbReference>
<dbReference type="PANTHER" id="PTHR30480:SF13">
    <property type="entry name" value="BETA-HEXOSAMINIDASE"/>
    <property type="match status" value="1"/>
</dbReference>
<dbReference type="HAMAP" id="MF_00364">
    <property type="entry name" value="NagZ"/>
    <property type="match status" value="1"/>
</dbReference>
<feature type="active site" description="Proton donor/acceptor" evidence="10">
    <location>
        <position position="181"/>
    </location>
</feature>
<dbReference type="InterPro" id="IPR001764">
    <property type="entry name" value="Glyco_hydro_3_N"/>
</dbReference>
<evidence type="ECO:0000256" key="4">
    <source>
        <dbReference type="ARBA" id="ARBA00022801"/>
    </source>
</evidence>
<reference evidence="13" key="1">
    <citation type="submission" date="2016-10" db="EMBL/GenBank/DDBJ databases">
        <authorList>
            <person name="de Groot N.N."/>
        </authorList>
    </citation>
    <scope>NUCLEOTIDE SEQUENCE [LARGE SCALE GENOMIC DNA]</scope>
    <source>
        <strain evidence="13">Nm10</strain>
    </source>
</reference>
<dbReference type="GO" id="GO:0009252">
    <property type="term" value="P:peptidoglycan biosynthetic process"/>
    <property type="evidence" value="ECO:0007669"/>
    <property type="project" value="UniProtKB-KW"/>
</dbReference>
<name>A0A0S3AJB5_9PROT</name>
<comment type="pathway">
    <text evidence="10">Cell wall biogenesis; peptidoglycan recycling.</text>
</comment>
<dbReference type="GO" id="GO:0071555">
    <property type="term" value="P:cell wall organization"/>
    <property type="evidence" value="ECO:0007669"/>
    <property type="project" value="UniProtKB-KW"/>
</dbReference>
<comment type="subcellular location">
    <subcellularLocation>
        <location evidence="10">Cytoplasm</location>
    </subcellularLocation>
</comment>
<keyword evidence="3 10" id="KW-0132">Cell division</keyword>
<feature type="binding site" evidence="10">
    <location>
        <position position="72"/>
    </location>
    <ligand>
        <name>substrate</name>
    </ligand>
</feature>
<keyword evidence="6 10" id="KW-0573">Peptidoglycan synthesis</keyword>
<dbReference type="AlphaFoldDB" id="A0A0S3AJB5"/>
<evidence type="ECO:0000256" key="6">
    <source>
        <dbReference type="ARBA" id="ARBA00022984"/>
    </source>
</evidence>
<proteinExistence type="inferred from homology"/>
<keyword evidence="2 10" id="KW-0963">Cytoplasm</keyword>
<dbReference type="SUPFAM" id="SSF51445">
    <property type="entry name" value="(Trans)glycosidases"/>
    <property type="match status" value="1"/>
</dbReference>
<dbReference type="GO" id="GO:0009254">
    <property type="term" value="P:peptidoglycan turnover"/>
    <property type="evidence" value="ECO:0007669"/>
    <property type="project" value="UniProtKB-UniRule"/>
</dbReference>
<evidence type="ECO:0000256" key="1">
    <source>
        <dbReference type="ARBA" id="ARBA00001231"/>
    </source>
</evidence>
<dbReference type="Gene3D" id="3.20.20.300">
    <property type="entry name" value="Glycoside hydrolase, family 3, N-terminal domain"/>
    <property type="match status" value="1"/>
</dbReference>
<feature type="binding site" evidence="10">
    <location>
        <position position="64"/>
    </location>
    <ligand>
        <name>substrate</name>
    </ligand>
</feature>
<dbReference type="PANTHER" id="PTHR30480">
    <property type="entry name" value="BETA-HEXOSAMINIDASE-RELATED"/>
    <property type="match status" value="1"/>
</dbReference>
<dbReference type="EMBL" id="FNLN01000021">
    <property type="protein sequence ID" value="SDU06414.1"/>
    <property type="molecule type" value="Genomic_DNA"/>
</dbReference>
<dbReference type="EC" id="3.2.1.52" evidence="10"/>